<dbReference type="EMBL" id="SWMS01000047">
    <property type="protein sequence ID" value="TKG59160.1"/>
    <property type="molecule type" value="Genomic_DNA"/>
</dbReference>
<protein>
    <submittedName>
        <fullName evidence="1">Uncharacterized protein</fullName>
    </submittedName>
</protein>
<sequence>MSSRDAEPVDDLGRAMLARHPRGAEWHQLDVTVAALTFDQLIRMAATDTTDRSPARQRVIAAITDDELAGRLASRWVRWFDTFSLPAPTGYDDPIALLHQPYRLAKLTTDDPMDWHRAVLPVFDAGLAIAAAGHDPAGQADYELLTAPWRDACLPSRFTVASAYGPHTQSALAVLRFVVGLSAGLLRGLIRERARIDQHHWEAAEHAVAEASVACGYPFRARSLYWEAVPAAEEAAVESPTDRLLVDALWGAAATQAFAGRLDHEVAALLARPWRAAGLVLPG</sequence>
<keyword evidence="2" id="KW-1185">Reference proteome</keyword>
<evidence type="ECO:0000313" key="2">
    <source>
        <dbReference type="Proteomes" id="UP000309992"/>
    </source>
</evidence>
<proteinExistence type="predicted"/>
<gene>
    <name evidence="1" type="ORF">FCN18_37145</name>
</gene>
<evidence type="ECO:0000313" key="1">
    <source>
        <dbReference type="EMBL" id="TKG59160.1"/>
    </source>
</evidence>
<dbReference type="Proteomes" id="UP000309992">
    <property type="component" value="Unassembled WGS sequence"/>
</dbReference>
<comment type="caution">
    <text evidence="1">The sequence shown here is derived from an EMBL/GenBank/DDBJ whole genome shotgun (WGS) entry which is preliminary data.</text>
</comment>
<organism evidence="1 2">
    <name type="scientific">Prauserella endophytica</name>
    <dbReference type="NCBI Taxonomy" id="1592324"/>
    <lineage>
        <taxon>Bacteria</taxon>
        <taxon>Bacillati</taxon>
        <taxon>Actinomycetota</taxon>
        <taxon>Actinomycetes</taxon>
        <taxon>Pseudonocardiales</taxon>
        <taxon>Pseudonocardiaceae</taxon>
        <taxon>Prauserella</taxon>
        <taxon>Prauserella coralliicola group</taxon>
    </lineage>
</organism>
<name>A0ABY2RT03_9PSEU</name>
<reference evidence="1 2" key="1">
    <citation type="journal article" date="2015" name="Antonie Van Leeuwenhoek">
        <title>Prauserella endophytica sp. nov., an endophytic actinobacterium isolated from Tamarix taklamakanensis.</title>
        <authorList>
            <person name="Liu J.M."/>
            <person name="Habden X."/>
            <person name="Guo L."/>
            <person name="Tuo L."/>
            <person name="Jiang Z.K."/>
            <person name="Liu S.W."/>
            <person name="Liu X.F."/>
            <person name="Chen L."/>
            <person name="Li R.F."/>
            <person name="Zhang Y.Q."/>
            <person name="Sun C.H."/>
        </authorList>
    </citation>
    <scope>NUCLEOTIDE SEQUENCE [LARGE SCALE GENOMIC DNA]</scope>
    <source>
        <strain evidence="1 2">CGMCC 4.7182</strain>
    </source>
</reference>
<dbReference type="RefSeq" id="WP_137097382.1">
    <property type="nucleotide sequence ID" value="NZ_SWMS01000047.1"/>
</dbReference>
<accession>A0ABY2RT03</accession>